<protein>
    <recommendedName>
        <fullName evidence="2">Integrase</fullName>
    </recommendedName>
</protein>
<dbReference type="Gene3D" id="1.10.150.130">
    <property type="match status" value="1"/>
</dbReference>
<keyword evidence="6" id="KW-0238">DNA-binding</keyword>
<dbReference type="GO" id="GO:0044826">
    <property type="term" value="P:viral genome integration into host DNA"/>
    <property type="evidence" value="ECO:0007669"/>
    <property type="project" value="UniProtKB-KW"/>
</dbReference>
<dbReference type="GO" id="GO:0016787">
    <property type="term" value="F:hydrolase activity"/>
    <property type="evidence" value="ECO:0007669"/>
    <property type="project" value="UniProtKB-KW"/>
</dbReference>
<keyword evidence="7" id="KW-0233">DNA recombination</keyword>
<keyword evidence="4" id="KW-0378">Hydrolase</keyword>
<dbReference type="GO" id="GO:0075713">
    <property type="term" value="P:establishment of integrated proviral latency"/>
    <property type="evidence" value="ECO:0007669"/>
    <property type="project" value="UniProtKB-KW"/>
</dbReference>
<reference evidence="11" key="1">
    <citation type="journal article" date="2021" name="Proc. Natl. Acad. Sci. U.S.A.">
        <title>A Catalog of Tens of Thousands of Viruses from Human Metagenomes Reveals Hidden Associations with Chronic Diseases.</title>
        <authorList>
            <person name="Tisza M.J."/>
            <person name="Buck C.B."/>
        </authorList>
    </citation>
    <scope>NUCLEOTIDE SEQUENCE</scope>
    <source>
        <strain evidence="11">CtzO58</strain>
    </source>
</reference>
<dbReference type="Pfam" id="PF00589">
    <property type="entry name" value="Phage_integrase"/>
    <property type="match status" value="1"/>
</dbReference>
<accession>A0A8S5UWM1</accession>
<dbReference type="PANTHER" id="PTHR30349:SF64">
    <property type="entry name" value="PROPHAGE INTEGRASE INTD-RELATED"/>
    <property type="match status" value="1"/>
</dbReference>
<dbReference type="GO" id="GO:0015074">
    <property type="term" value="P:DNA integration"/>
    <property type="evidence" value="ECO:0007669"/>
    <property type="project" value="UniProtKB-KW"/>
</dbReference>
<feature type="domain" description="Tyr recombinase" evidence="10">
    <location>
        <begin position="302"/>
        <end position="487"/>
    </location>
</feature>
<evidence type="ECO:0000256" key="7">
    <source>
        <dbReference type="ARBA" id="ARBA00023172"/>
    </source>
</evidence>
<dbReference type="GO" id="GO:0003677">
    <property type="term" value="F:DNA binding"/>
    <property type="evidence" value="ECO:0007669"/>
    <property type="project" value="UniProtKB-KW"/>
</dbReference>
<dbReference type="InterPro" id="IPR050090">
    <property type="entry name" value="Tyrosine_recombinase_XerCD"/>
</dbReference>
<evidence type="ECO:0000256" key="3">
    <source>
        <dbReference type="ARBA" id="ARBA00022679"/>
    </source>
</evidence>
<evidence type="ECO:0000256" key="6">
    <source>
        <dbReference type="ARBA" id="ARBA00023125"/>
    </source>
</evidence>
<dbReference type="GO" id="GO:0006310">
    <property type="term" value="P:DNA recombination"/>
    <property type="evidence" value="ECO:0007669"/>
    <property type="project" value="UniProtKB-KW"/>
</dbReference>
<dbReference type="InterPro" id="IPR013762">
    <property type="entry name" value="Integrase-like_cat_sf"/>
</dbReference>
<evidence type="ECO:0000256" key="5">
    <source>
        <dbReference type="ARBA" id="ARBA00022908"/>
    </source>
</evidence>
<dbReference type="SUPFAM" id="SSF56349">
    <property type="entry name" value="DNA breaking-rejoining enzymes"/>
    <property type="match status" value="1"/>
</dbReference>
<evidence type="ECO:0000259" key="10">
    <source>
        <dbReference type="PROSITE" id="PS51898"/>
    </source>
</evidence>
<evidence type="ECO:0000256" key="2">
    <source>
        <dbReference type="ARBA" id="ARBA00016082"/>
    </source>
</evidence>
<name>A0A8S5UWM1_9CAUD</name>
<evidence type="ECO:0000313" key="11">
    <source>
        <dbReference type="EMBL" id="DAF98888.1"/>
    </source>
</evidence>
<evidence type="ECO:0000256" key="1">
    <source>
        <dbReference type="ARBA" id="ARBA00008857"/>
    </source>
</evidence>
<keyword evidence="8" id="KW-1160">Virus entry into host cell</keyword>
<dbReference type="Gene3D" id="1.10.443.10">
    <property type="entry name" value="Intergrase catalytic core"/>
    <property type="match status" value="1"/>
</dbReference>
<feature type="region of interest" description="Disordered" evidence="9">
    <location>
        <begin position="76"/>
        <end position="104"/>
    </location>
</feature>
<keyword evidence="5" id="KW-0229">DNA integration</keyword>
<proteinExistence type="inferred from homology"/>
<sequence length="489" mass="56655">MQNDKHIGGRKTSGRSRGVRQICAKRPDSSALDGFQLGVRIPENAREMSFPRYEFAVTSCVSRNCGKIVKNAAPDLRQKNSRSEPVPVKPLLGSSKISPTKKMSSSLRTTNGFIPAKIAEGKRWYVEFYCLDPETGRLRRKRVSVPKIKGVTARRRYANDMVININEQLSQGWNPYLSLNNPEEYTLFDDVCEKYYRYLYKLTESDIMRVKTYNGYTSFLNVFRAWNKDQVKPVCYVYQLKSSVVSKFLDWLWLDCGKAARTRDNYLSWLRSLAGWLMEKNYISEDFTANLTAVQGKRKCAKNRTVIPKETMLAIREYCSDRNRHYLLACYVLYYCFIRPKEMSHIRIGDISVKGGTISVRAEYSKNRKDAVVTLPDCVLKLMLDLDVLSCPADWYLFSSGFRPGPEHHPAKHFGDFWTCHLKKDLRLPSEYKFYSLKDTGITDLIKARTDLLSVRDQARHHSLQMTDLYTPLETRTANESIRHHESYF</sequence>
<keyword evidence="3" id="KW-0808">Transferase</keyword>
<comment type="similarity">
    <text evidence="1">Belongs to the 'phage' integrase family.</text>
</comment>
<dbReference type="InterPro" id="IPR010998">
    <property type="entry name" value="Integrase_recombinase_N"/>
</dbReference>
<evidence type="ECO:0000256" key="9">
    <source>
        <dbReference type="SAM" id="MobiDB-lite"/>
    </source>
</evidence>
<dbReference type="EMBL" id="BK016157">
    <property type="protein sequence ID" value="DAF98888.1"/>
    <property type="molecule type" value="Genomic_DNA"/>
</dbReference>
<feature type="compositionally biased region" description="Polar residues" evidence="9">
    <location>
        <begin position="95"/>
        <end position="104"/>
    </location>
</feature>
<dbReference type="PANTHER" id="PTHR30349">
    <property type="entry name" value="PHAGE INTEGRASE-RELATED"/>
    <property type="match status" value="1"/>
</dbReference>
<dbReference type="PROSITE" id="PS51898">
    <property type="entry name" value="TYR_RECOMBINASE"/>
    <property type="match status" value="1"/>
</dbReference>
<dbReference type="GO" id="GO:0016740">
    <property type="term" value="F:transferase activity"/>
    <property type="evidence" value="ECO:0007669"/>
    <property type="project" value="UniProtKB-KW"/>
</dbReference>
<keyword evidence="8" id="KW-1179">Viral genome integration</keyword>
<evidence type="ECO:0000256" key="8">
    <source>
        <dbReference type="ARBA" id="ARBA00023195"/>
    </source>
</evidence>
<dbReference type="CDD" id="cd00397">
    <property type="entry name" value="DNA_BRE_C"/>
    <property type="match status" value="1"/>
</dbReference>
<dbReference type="InterPro" id="IPR011010">
    <property type="entry name" value="DNA_brk_join_enz"/>
</dbReference>
<dbReference type="InterPro" id="IPR002104">
    <property type="entry name" value="Integrase_catalytic"/>
</dbReference>
<evidence type="ECO:0000256" key="4">
    <source>
        <dbReference type="ARBA" id="ARBA00022801"/>
    </source>
</evidence>
<organism evidence="11">
    <name type="scientific">Siphoviridae sp. ctzO58</name>
    <dbReference type="NCBI Taxonomy" id="2825748"/>
    <lineage>
        <taxon>Viruses</taxon>
        <taxon>Duplodnaviria</taxon>
        <taxon>Heunggongvirae</taxon>
        <taxon>Uroviricota</taxon>
        <taxon>Caudoviricetes</taxon>
    </lineage>
</organism>